<feature type="transmembrane region" description="Helical" evidence="8">
    <location>
        <begin position="357"/>
        <end position="376"/>
    </location>
</feature>
<name>A0ABZ3F937_9HELI</name>
<organism evidence="10 11">
    <name type="scientific">Helicobacter mastomyrinus</name>
    <dbReference type="NCBI Taxonomy" id="287948"/>
    <lineage>
        <taxon>Bacteria</taxon>
        <taxon>Pseudomonadati</taxon>
        <taxon>Campylobacterota</taxon>
        <taxon>Epsilonproteobacteria</taxon>
        <taxon>Campylobacterales</taxon>
        <taxon>Helicobacteraceae</taxon>
        <taxon>Helicobacter</taxon>
    </lineage>
</organism>
<dbReference type="RefSeq" id="WP_343354227.1">
    <property type="nucleotide sequence ID" value="NZ_CP145316.1"/>
</dbReference>
<protein>
    <submittedName>
        <fullName evidence="10">Multidrug effflux MFS transporter</fullName>
    </submittedName>
</protein>
<dbReference type="InterPro" id="IPR011701">
    <property type="entry name" value="MFS"/>
</dbReference>
<evidence type="ECO:0000256" key="6">
    <source>
        <dbReference type="ARBA" id="ARBA00022989"/>
    </source>
</evidence>
<dbReference type="CDD" id="cd17320">
    <property type="entry name" value="MFS_MdfA_MDR_like"/>
    <property type="match status" value="1"/>
</dbReference>
<feature type="transmembrane region" description="Helical" evidence="8">
    <location>
        <begin position="92"/>
        <end position="114"/>
    </location>
</feature>
<comment type="similarity">
    <text evidence="2">Belongs to the major facilitator superfamily. Bcr/CmlA family.</text>
</comment>
<reference evidence="10 11" key="1">
    <citation type="submission" date="2024-02" db="EMBL/GenBank/DDBJ databases">
        <title>Genome and pathogenicity analysis of Helicobacter mastomyrinus isolated from mice.</title>
        <authorList>
            <person name="Zhu L."/>
        </authorList>
    </citation>
    <scope>NUCLEOTIDE SEQUENCE [LARGE SCALE GENOMIC DNA]</scope>
    <source>
        <strain evidence="10 11">Hm-17</strain>
    </source>
</reference>
<dbReference type="Gene3D" id="1.20.1720.10">
    <property type="entry name" value="Multidrug resistance protein D"/>
    <property type="match status" value="1"/>
</dbReference>
<evidence type="ECO:0000256" key="1">
    <source>
        <dbReference type="ARBA" id="ARBA00004651"/>
    </source>
</evidence>
<feature type="transmembrane region" description="Helical" evidence="8">
    <location>
        <begin position="382"/>
        <end position="404"/>
    </location>
</feature>
<proteinExistence type="inferred from homology"/>
<dbReference type="PANTHER" id="PTHR23502">
    <property type="entry name" value="MAJOR FACILITATOR SUPERFAMILY"/>
    <property type="match status" value="1"/>
</dbReference>
<dbReference type="InterPro" id="IPR004812">
    <property type="entry name" value="Efflux_drug-R_Bcr/CmlA"/>
</dbReference>
<dbReference type="NCBIfam" id="TIGR00710">
    <property type="entry name" value="efflux_Bcr_CflA"/>
    <property type="match status" value="1"/>
</dbReference>
<keyword evidence="3" id="KW-0813">Transport</keyword>
<feature type="transmembrane region" description="Helical" evidence="8">
    <location>
        <begin position="149"/>
        <end position="171"/>
    </location>
</feature>
<keyword evidence="6 8" id="KW-1133">Transmembrane helix</keyword>
<dbReference type="PANTHER" id="PTHR23502:SF132">
    <property type="entry name" value="POLYAMINE TRANSPORTER 2-RELATED"/>
    <property type="match status" value="1"/>
</dbReference>
<evidence type="ECO:0000313" key="11">
    <source>
        <dbReference type="Proteomes" id="UP001434737"/>
    </source>
</evidence>
<keyword evidence="5 8" id="KW-0812">Transmembrane</keyword>
<evidence type="ECO:0000256" key="3">
    <source>
        <dbReference type="ARBA" id="ARBA00022448"/>
    </source>
</evidence>
<dbReference type="EMBL" id="CP145316">
    <property type="protein sequence ID" value="XAM19047.1"/>
    <property type="molecule type" value="Genomic_DNA"/>
</dbReference>
<evidence type="ECO:0000256" key="2">
    <source>
        <dbReference type="ARBA" id="ARBA00006236"/>
    </source>
</evidence>
<dbReference type="SUPFAM" id="SSF103473">
    <property type="entry name" value="MFS general substrate transporter"/>
    <property type="match status" value="1"/>
</dbReference>
<feature type="domain" description="Major facilitator superfamily (MFS) profile" evidence="9">
    <location>
        <begin position="25"/>
        <end position="408"/>
    </location>
</feature>
<accession>A0ABZ3F937</accession>
<evidence type="ECO:0000256" key="4">
    <source>
        <dbReference type="ARBA" id="ARBA00022475"/>
    </source>
</evidence>
<feature type="transmembrane region" description="Helical" evidence="8">
    <location>
        <begin position="20"/>
        <end position="39"/>
    </location>
</feature>
<feature type="transmembrane region" description="Helical" evidence="8">
    <location>
        <begin position="299"/>
        <end position="319"/>
    </location>
</feature>
<evidence type="ECO:0000313" key="10">
    <source>
        <dbReference type="EMBL" id="XAM19047.1"/>
    </source>
</evidence>
<feature type="transmembrane region" description="Helical" evidence="8">
    <location>
        <begin position="59"/>
        <end position="80"/>
    </location>
</feature>
<feature type="transmembrane region" description="Helical" evidence="8">
    <location>
        <begin position="120"/>
        <end position="137"/>
    </location>
</feature>
<evidence type="ECO:0000256" key="8">
    <source>
        <dbReference type="SAM" id="Phobius"/>
    </source>
</evidence>
<sequence>MSQDSIHNAKDGDSSSPKGFEKLLLIFILAFMSSIAPLSTDMYLPALPNVSESFAVSDFYAQLSLAAFFIAFAFGQLIYGPLSDAFGRKKPLYVGLVLFITSSIGCVLVDSIYAFIVLRFFEALGGCAGVVIARAIVNDRFALKDAASVFALMMVISSLAPMLAPALGSILLGFFEWYSIFLTLFSLGIVLYILIIFVLKESAPKTKTSFSHHEIIKHYKLILSDKIFMVYVLSGAFAMGALFAYITGSSFVFMNVFASDKNIYSLIFALNAIGLMICSTLNAKIVLKTSPEYILKKAFVAMSVFACILIGAGMIGDFILFEMALFATLSSLGFLLPNLTTLAMARFKAYSGTASAVLGTIQFTLAGIMSFLVGAFEANTPILLALAMAIAVWCGSGIYMSILFTNKK</sequence>
<comment type="subcellular location">
    <subcellularLocation>
        <location evidence="1">Cell membrane</location>
        <topology evidence="1">Multi-pass membrane protein</topology>
    </subcellularLocation>
</comment>
<keyword evidence="4" id="KW-1003">Cell membrane</keyword>
<dbReference type="InterPro" id="IPR020846">
    <property type="entry name" value="MFS_dom"/>
</dbReference>
<evidence type="ECO:0000256" key="5">
    <source>
        <dbReference type="ARBA" id="ARBA00022692"/>
    </source>
</evidence>
<feature type="transmembrane region" description="Helical" evidence="8">
    <location>
        <begin position="177"/>
        <end position="199"/>
    </location>
</feature>
<evidence type="ECO:0000256" key="7">
    <source>
        <dbReference type="ARBA" id="ARBA00023136"/>
    </source>
</evidence>
<feature type="transmembrane region" description="Helical" evidence="8">
    <location>
        <begin position="325"/>
        <end position="345"/>
    </location>
</feature>
<gene>
    <name evidence="10" type="ORF">V3I05_05070</name>
</gene>
<feature type="transmembrane region" description="Helical" evidence="8">
    <location>
        <begin position="266"/>
        <end position="287"/>
    </location>
</feature>
<evidence type="ECO:0000259" key="9">
    <source>
        <dbReference type="PROSITE" id="PS50850"/>
    </source>
</evidence>
<keyword evidence="11" id="KW-1185">Reference proteome</keyword>
<dbReference type="Pfam" id="PF07690">
    <property type="entry name" value="MFS_1"/>
    <property type="match status" value="1"/>
</dbReference>
<dbReference type="InterPro" id="IPR036259">
    <property type="entry name" value="MFS_trans_sf"/>
</dbReference>
<feature type="transmembrane region" description="Helical" evidence="8">
    <location>
        <begin position="227"/>
        <end position="246"/>
    </location>
</feature>
<dbReference type="PROSITE" id="PS50850">
    <property type="entry name" value="MFS"/>
    <property type="match status" value="1"/>
</dbReference>
<dbReference type="Proteomes" id="UP001434737">
    <property type="component" value="Chromosome"/>
</dbReference>
<keyword evidence="7 8" id="KW-0472">Membrane</keyword>